<name>A0A8S4FH47_PLUXY</name>
<dbReference type="EMBL" id="CAJHNJ030000034">
    <property type="protein sequence ID" value="CAG9127583.1"/>
    <property type="molecule type" value="Genomic_DNA"/>
</dbReference>
<dbReference type="AlphaFoldDB" id="A0A8S4FH47"/>
<evidence type="ECO:0000313" key="2">
    <source>
        <dbReference type="Proteomes" id="UP000653454"/>
    </source>
</evidence>
<organism evidence="1 2">
    <name type="scientific">Plutella xylostella</name>
    <name type="common">Diamondback moth</name>
    <name type="synonym">Plutella maculipennis</name>
    <dbReference type="NCBI Taxonomy" id="51655"/>
    <lineage>
        <taxon>Eukaryota</taxon>
        <taxon>Metazoa</taxon>
        <taxon>Ecdysozoa</taxon>
        <taxon>Arthropoda</taxon>
        <taxon>Hexapoda</taxon>
        <taxon>Insecta</taxon>
        <taxon>Pterygota</taxon>
        <taxon>Neoptera</taxon>
        <taxon>Endopterygota</taxon>
        <taxon>Lepidoptera</taxon>
        <taxon>Glossata</taxon>
        <taxon>Ditrysia</taxon>
        <taxon>Yponomeutoidea</taxon>
        <taxon>Plutellidae</taxon>
        <taxon>Plutella</taxon>
    </lineage>
</organism>
<protein>
    <submittedName>
        <fullName evidence="1">(diamondback moth) hypothetical protein</fullName>
    </submittedName>
</protein>
<accession>A0A8S4FH47</accession>
<dbReference type="Pfam" id="PF05380">
    <property type="entry name" value="Peptidase_A17"/>
    <property type="match status" value="1"/>
</dbReference>
<dbReference type="InterPro" id="IPR021109">
    <property type="entry name" value="Peptidase_aspartic_dom_sf"/>
</dbReference>
<proteinExistence type="predicted"/>
<sequence>MIFRCDEFRKLTPMQRVSRANTLKLCQNCLKTTHLQSECKSDFKCFICQRPHNSLLHTECTDNKPVQTLTSVVEQNSENNIGSINHHAESKISSVVLGTAVIKVKDAFNNYQLCRVLIDSGAQSNFISSACMQRLGLPQTKCPFNIYGLAGESVNDHGMISCDIIPRHCDSPSFNINAVVLPKLTSELPTVQIPSNIVDKYKHLMLADPTFYNRSPIDVILGSDIFPYIYNGGKYVLNHDLPAALDSVFGYVITGKLAVQDLQPSEANVVASTTSLCHFVSYTIEDNIINDTLKRFWEIESLPCSVQLSPEEQIAEDIYSKNHYRDENGRYVSPILLRPDRESLGESYDMAFKRLTHIERRLAKSTDLKEAYSNFMKEYELLDHMELYKGTEPSQYVIPHHCVLRPSSTSTPLRTVFDGSQKTSSGVSLNDSLLTGPKLHRDIAEIITNFRLHEICFSADISKMYRCVQIAPEDRKYQHILWRESPDEPVRLYELKTNTYGLRSAPYIAVRTLHQLAQDEESKYPNAARVLRQGFFVDDLLWSCSSFDEACALQDELMSLLKCGGFDLRKWASNCPELLTRMQTELRSAINFEDDTLSSSLKVLGLTWLPTSDTFSFNYNFTSDCSTKRSVLKLLASIFDPIGFISPCTFLAKCIMQDLWKINLCWDDKLPPEIHDKWSKFISDLPCLSDLRIERHMLIPKYDDVKLIAFCDASSRGYAACIYLYSVDGDGNVKVRLMTSKTKVAPIKPTSIPRLELLAAVLLAGVGVGSRSLTFPIQRSTLYCFQRSVMLPT</sequence>
<keyword evidence="2" id="KW-1185">Reference proteome</keyword>
<dbReference type="PANTHER" id="PTHR47331">
    <property type="entry name" value="PHD-TYPE DOMAIN-CONTAINING PROTEIN"/>
    <property type="match status" value="1"/>
</dbReference>
<gene>
    <name evidence="1" type="ORF">PLXY2_LOCUS9002</name>
</gene>
<dbReference type="Proteomes" id="UP000653454">
    <property type="component" value="Unassembled WGS sequence"/>
</dbReference>
<dbReference type="GO" id="GO:0071897">
    <property type="term" value="P:DNA biosynthetic process"/>
    <property type="evidence" value="ECO:0007669"/>
    <property type="project" value="UniProtKB-ARBA"/>
</dbReference>
<dbReference type="InterPro" id="IPR008042">
    <property type="entry name" value="Retrotrans_Pao"/>
</dbReference>
<dbReference type="InterPro" id="IPR043502">
    <property type="entry name" value="DNA/RNA_pol_sf"/>
</dbReference>
<comment type="caution">
    <text evidence="1">The sequence shown here is derived from an EMBL/GenBank/DDBJ whole genome shotgun (WGS) entry which is preliminary data.</text>
</comment>
<dbReference type="Gene3D" id="2.40.70.10">
    <property type="entry name" value="Acid Proteases"/>
    <property type="match status" value="1"/>
</dbReference>
<dbReference type="SUPFAM" id="SSF56672">
    <property type="entry name" value="DNA/RNA polymerases"/>
    <property type="match status" value="1"/>
</dbReference>
<evidence type="ECO:0000313" key="1">
    <source>
        <dbReference type="EMBL" id="CAG9127583.1"/>
    </source>
</evidence>
<dbReference type="SUPFAM" id="SSF50630">
    <property type="entry name" value="Acid proteases"/>
    <property type="match status" value="1"/>
</dbReference>
<dbReference type="PANTHER" id="PTHR47331:SF5">
    <property type="entry name" value="RIBONUCLEASE H"/>
    <property type="match status" value="1"/>
</dbReference>
<dbReference type="CDD" id="cd00303">
    <property type="entry name" value="retropepsin_like"/>
    <property type="match status" value="1"/>
</dbReference>
<reference evidence="1" key="1">
    <citation type="submission" date="2020-11" db="EMBL/GenBank/DDBJ databases">
        <authorList>
            <person name="Whiteford S."/>
        </authorList>
    </citation>
    <scope>NUCLEOTIDE SEQUENCE</scope>
</reference>